<dbReference type="RefSeq" id="WP_378110426.1">
    <property type="nucleotide sequence ID" value="NZ_JBHSNC010000010.1"/>
</dbReference>
<keyword evidence="4 7" id="KW-0456">Lyase</keyword>
<accession>A0ABW0QUV2</accession>
<dbReference type="Gene3D" id="3.90.1150.10">
    <property type="entry name" value="Aspartate Aminotransferase, domain 1"/>
    <property type="match status" value="1"/>
</dbReference>
<evidence type="ECO:0000313" key="7">
    <source>
        <dbReference type="EMBL" id="MFC5528583.1"/>
    </source>
</evidence>
<dbReference type="SUPFAM" id="SSF53383">
    <property type="entry name" value="PLP-dependent transferases"/>
    <property type="match status" value="1"/>
</dbReference>
<keyword evidence="8" id="KW-1185">Reference proteome</keyword>
<evidence type="ECO:0000256" key="3">
    <source>
        <dbReference type="ARBA" id="ARBA00022898"/>
    </source>
</evidence>
<dbReference type="Pfam" id="PF00155">
    <property type="entry name" value="Aminotran_1_2"/>
    <property type="match status" value="1"/>
</dbReference>
<comment type="similarity">
    <text evidence="5">Belongs to the class-II pyridoxal-phosphate-dependent aminotransferase family. MalY/PatB cystathionine beta-lyase subfamily.</text>
</comment>
<comment type="caution">
    <text evidence="7">The sequence shown here is derived from an EMBL/GenBank/DDBJ whole genome shotgun (WGS) entry which is preliminary data.</text>
</comment>
<feature type="domain" description="Aminotransferase class I/classII large" evidence="6">
    <location>
        <begin position="30"/>
        <end position="382"/>
    </location>
</feature>
<dbReference type="CDD" id="cd00609">
    <property type="entry name" value="AAT_like"/>
    <property type="match status" value="1"/>
</dbReference>
<protein>
    <recommendedName>
        <fullName evidence="2">cysteine-S-conjugate beta-lyase</fullName>
        <ecNumber evidence="2">4.4.1.13</ecNumber>
    </recommendedName>
</protein>
<dbReference type="EC" id="4.4.1.13" evidence="2"/>
<evidence type="ECO:0000259" key="6">
    <source>
        <dbReference type="Pfam" id="PF00155"/>
    </source>
</evidence>
<reference evidence="8" key="1">
    <citation type="journal article" date="2019" name="Int. J. Syst. Evol. Microbiol.">
        <title>The Global Catalogue of Microorganisms (GCM) 10K type strain sequencing project: providing services to taxonomists for standard genome sequencing and annotation.</title>
        <authorList>
            <consortium name="The Broad Institute Genomics Platform"/>
            <consortium name="The Broad Institute Genome Sequencing Center for Infectious Disease"/>
            <person name="Wu L."/>
            <person name="Ma J."/>
        </authorList>
    </citation>
    <scope>NUCLEOTIDE SEQUENCE [LARGE SCALE GENOMIC DNA]</scope>
    <source>
        <strain evidence="8">CGMCC 1.18578</strain>
    </source>
</reference>
<evidence type="ECO:0000256" key="5">
    <source>
        <dbReference type="ARBA" id="ARBA00037974"/>
    </source>
</evidence>
<dbReference type="NCBIfam" id="TIGR04350">
    <property type="entry name" value="C_S_lyase_PatB"/>
    <property type="match status" value="1"/>
</dbReference>
<dbReference type="InterPro" id="IPR004839">
    <property type="entry name" value="Aminotransferase_I/II_large"/>
</dbReference>
<dbReference type="EMBL" id="JBHSNC010000010">
    <property type="protein sequence ID" value="MFC5528583.1"/>
    <property type="molecule type" value="Genomic_DNA"/>
</dbReference>
<dbReference type="InterPro" id="IPR027619">
    <property type="entry name" value="C-S_lyase_PatB-like"/>
</dbReference>
<keyword evidence="3" id="KW-0663">Pyridoxal phosphate</keyword>
<dbReference type="PANTHER" id="PTHR43525">
    <property type="entry name" value="PROTEIN MALY"/>
    <property type="match status" value="1"/>
</dbReference>
<dbReference type="Gene3D" id="3.40.640.10">
    <property type="entry name" value="Type I PLP-dependent aspartate aminotransferase-like (Major domain)"/>
    <property type="match status" value="1"/>
</dbReference>
<sequence length="394" mass="44268">MKYDFDILIDRTGKASYKWDQSEKLFGRSDILPLWVADMDFAPPREVVDAIVERAEQGVYGYTIRTQGYYDAIIGWLSRRHGWDIRQEWLSSAPGIVPALSLMVMAFTEPGDGVILQSPVYYPFYDVIKMNGRKVVDNALILQDGGRYVMDYDLLEQQAQAGAKMLLLCTPHNPGGRVWTREELSRVADIARKYDLLVVADEIHHDLVFSGHKHIPFASLSEDAAQRSLTCIAPSKTFNLAGLQVAAVVIPDEQRRAKYNALLKTLSLHMESYFGITAMESSYKHGDEWLDQLLAYLEGNLNAIVDFVSTRLPQIKVMRPEGTYMVWLDCNAISGSPQELKRLMFEKAGVAFTEGSIFGKQGTGHLRVNFACPRSLLLKALDQFATAVESSENV</sequence>
<evidence type="ECO:0000256" key="2">
    <source>
        <dbReference type="ARBA" id="ARBA00012224"/>
    </source>
</evidence>
<dbReference type="InterPro" id="IPR015421">
    <property type="entry name" value="PyrdxlP-dep_Trfase_major"/>
</dbReference>
<gene>
    <name evidence="7" type="ORF">ACFPQ4_03830</name>
</gene>
<dbReference type="InterPro" id="IPR015422">
    <property type="entry name" value="PyrdxlP-dep_Trfase_small"/>
</dbReference>
<dbReference type="Proteomes" id="UP001596108">
    <property type="component" value="Unassembled WGS sequence"/>
</dbReference>
<organism evidence="7 8">
    <name type="scientific">Cohnella yongneupensis</name>
    <dbReference type="NCBI Taxonomy" id="425006"/>
    <lineage>
        <taxon>Bacteria</taxon>
        <taxon>Bacillati</taxon>
        <taxon>Bacillota</taxon>
        <taxon>Bacilli</taxon>
        <taxon>Bacillales</taxon>
        <taxon>Paenibacillaceae</taxon>
        <taxon>Cohnella</taxon>
    </lineage>
</organism>
<dbReference type="PANTHER" id="PTHR43525:SF1">
    <property type="entry name" value="PROTEIN MALY"/>
    <property type="match status" value="1"/>
</dbReference>
<evidence type="ECO:0000256" key="1">
    <source>
        <dbReference type="ARBA" id="ARBA00001933"/>
    </source>
</evidence>
<evidence type="ECO:0000256" key="4">
    <source>
        <dbReference type="ARBA" id="ARBA00023239"/>
    </source>
</evidence>
<dbReference type="GO" id="GO:0047804">
    <property type="term" value="F:cysteine-S-conjugate beta-lyase activity"/>
    <property type="evidence" value="ECO:0007669"/>
    <property type="project" value="UniProtKB-EC"/>
</dbReference>
<evidence type="ECO:0000313" key="8">
    <source>
        <dbReference type="Proteomes" id="UP001596108"/>
    </source>
</evidence>
<name>A0ABW0QUV2_9BACL</name>
<dbReference type="InterPro" id="IPR051798">
    <property type="entry name" value="Class-II_PLP-Dep_Aminotrans"/>
</dbReference>
<comment type="cofactor">
    <cofactor evidence="1">
        <name>pyridoxal 5'-phosphate</name>
        <dbReference type="ChEBI" id="CHEBI:597326"/>
    </cofactor>
</comment>
<dbReference type="InterPro" id="IPR015424">
    <property type="entry name" value="PyrdxlP-dep_Trfase"/>
</dbReference>
<proteinExistence type="inferred from homology"/>